<dbReference type="PANTHER" id="PTHR21373:SF0">
    <property type="entry name" value="N-ALPHA-ACETYLTRANSFERASE 35, NATC AUXILIARY SUBUNIT"/>
    <property type="match status" value="1"/>
</dbReference>
<dbReference type="Pfam" id="PF04112">
    <property type="entry name" value="Mak10"/>
    <property type="match status" value="1"/>
</dbReference>
<feature type="domain" description="NAA35-like N-terminal" evidence="5">
    <location>
        <begin position="29"/>
        <end position="192"/>
    </location>
</feature>
<reference evidence="7" key="1">
    <citation type="submission" date="2022-10" db="EMBL/GenBank/DDBJ databases">
        <title>Culturing micro-colonial fungi from biological soil crusts in the Mojave desert and describing Neophaeococcomyces mojavensis, and introducing the new genera and species Taxawa tesnikishii.</title>
        <authorList>
            <person name="Kurbessoian T."/>
            <person name="Stajich J.E."/>
        </authorList>
    </citation>
    <scope>NUCLEOTIDE SEQUENCE</scope>
    <source>
        <strain evidence="7">TK_35</strain>
    </source>
</reference>
<dbReference type="InterPro" id="IPR057983">
    <property type="entry name" value="NAA35-like_N"/>
</dbReference>
<evidence type="ECO:0000256" key="4">
    <source>
        <dbReference type="SAM" id="MobiDB-lite"/>
    </source>
</evidence>
<dbReference type="InterPro" id="IPR007244">
    <property type="entry name" value="Naa35_N"/>
</dbReference>
<gene>
    <name evidence="7" type="primary">MAK10</name>
    <name evidence="7" type="ORF">H2204_001948</name>
</gene>
<evidence type="ECO:0000256" key="3">
    <source>
        <dbReference type="ARBA" id="ARBA00022490"/>
    </source>
</evidence>
<organism evidence="7 8">
    <name type="scientific">Knufia peltigerae</name>
    <dbReference type="NCBI Taxonomy" id="1002370"/>
    <lineage>
        <taxon>Eukaryota</taxon>
        <taxon>Fungi</taxon>
        <taxon>Dikarya</taxon>
        <taxon>Ascomycota</taxon>
        <taxon>Pezizomycotina</taxon>
        <taxon>Eurotiomycetes</taxon>
        <taxon>Chaetothyriomycetidae</taxon>
        <taxon>Chaetothyriales</taxon>
        <taxon>Trichomeriaceae</taxon>
        <taxon>Knufia</taxon>
    </lineage>
</organism>
<evidence type="ECO:0000256" key="2">
    <source>
        <dbReference type="ARBA" id="ARBA00006289"/>
    </source>
</evidence>
<keyword evidence="8" id="KW-1185">Reference proteome</keyword>
<feature type="region of interest" description="Disordered" evidence="4">
    <location>
        <begin position="658"/>
        <end position="691"/>
    </location>
</feature>
<dbReference type="GO" id="GO:0031417">
    <property type="term" value="C:NatC complex"/>
    <property type="evidence" value="ECO:0007669"/>
    <property type="project" value="InterPro"/>
</dbReference>
<feature type="compositionally biased region" description="Low complexity" evidence="4">
    <location>
        <begin position="664"/>
        <end position="679"/>
    </location>
</feature>
<comment type="subcellular location">
    <subcellularLocation>
        <location evidence="1">Cytoplasm</location>
    </subcellularLocation>
</comment>
<dbReference type="Pfam" id="PF25789">
    <property type="entry name" value="TPR_NAA35"/>
    <property type="match status" value="1"/>
</dbReference>
<comment type="similarity">
    <text evidence="2">Belongs to the MAK10 family.</text>
</comment>
<dbReference type="Proteomes" id="UP001172681">
    <property type="component" value="Unassembled WGS sequence"/>
</dbReference>
<evidence type="ECO:0000313" key="8">
    <source>
        <dbReference type="Proteomes" id="UP001172681"/>
    </source>
</evidence>
<accession>A0AA38YC86</accession>
<evidence type="ECO:0000259" key="5">
    <source>
        <dbReference type="Pfam" id="PF04112"/>
    </source>
</evidence>
<dbReference type="EMBL" id="JAPDRN010000007">
    <property type="protein sequence ID" value="KAJ9643803.1"/>
    <property type="molecule type" value="Genomic_DNA"/>
</dbReference>
<dbReference type="AlphaFoldDB" id="A0AA38YC86"/>
<comment type="caution">
    <text evidence="7">The sequence shown here is derived from an EMBL/GenBank/DDBJ whole genome shotgun (WGS) entry which is preliminary data.</text>
</comment>
<sequence>MVQPQVIHPNVQVNDITRQFRSAVSTLLPGALVKDEHFTLFEAVSALEIGDPKMDSGSVAFDPDTEAEFDFAATSSPEEILWLMDELSCREVAWHKGHPLSQTLFTSLHIERLLWPEPKRLADARFFREHSPAIPSSSLLENVFRPFCLGMIKACDLVLEMVMGSHYYEEEDFATQIFNTPLLHIFQVDEILSELQRAKLFLTQSELGSDVRTALLARIEVRGSFLELLRTSSTCERPTAALINRCISLLGEIEATTDLGRCVTVEAFTPKTQRKLASSVPPRPMVAIARADAFPFFRRLISDIYTAFNLLDVSFSADLLIAYHHFMAQENQPAVYVRSLVQSFLYLDNSVLGHSTPKEFILQDLRTLVFPVHPLLCNSPSEIFTDRQFDAATQFDIFIERTADSFLNLFRAFCLNRPRVRRTMCHAVLEWDQIQLEAEDLDGQIQSAFDERPIPYTESGDDEPTFSYSLSSWVYHYKLIQLRTIVQMGFELSIYAPHEFKLMYWYLSFLCSTHMHHLERISHFVSSSSSSKSSQHQQQPQRQEAVKKTLSRLYRLFTWLKATDSLAKSLHRVFVILERHKLLVKPRFPYSSDELRYEVRMRPFRQLSIPQPIGEDVARQASSLDGLGDQEVLDQAAAMNQVSRRAWEEVLKQSWHSEPLLRPSSSSSSQQQQQQQQQQGAPRSENLSEDVVEQEWTKDVKNGMKSCIGTGIAISTLTKALEGGGTVIDPARIKVDFPVVGERERWHVAWVVPKIRSVVPS</sequence>
<proteinExistence type="inferred from homology"/>
<evidence type="ECO:0000313" key="7">
    <source>
        <dbReference type="EMBL" id="KAJ9643803.1"/>
    </source>
</evidence>
<protein>
    <submittedName>
        <fullName evidence="7">N-alpha-acetyltransferase, non-catalitic subunit</fullName>
    </submittedName>
</protein>
<keyword evidence="3" id="KW-0963">Cytoplasm</keyword>
<feature type="domain" description="NAA35-like TPR repeats" evidence="6">
    <location>
        <begin position="329"/>
        <end position="613"/>
    </location>
</feature>
<dbReference type="PANTHER" id="PTHR21373">
    <property type="entry name" value="GLUCOSE REPRESSIBLE PROTEIN MAK10"/>
    <property type="match status" value="1"/>
</dbReference>
<evidence type="ECO:0000259" key="6">
    <source>
        <dbReference type="Pfam" id="PF25789"/>
    </source>
</evidence>
<dbReference type="InterPro" id="IPR057982">
    <property type="entry name" value="TPR_NAA35"/>
</dbReference>
<evidence type="ECO:0000256" key="1">
    <source>
        <dbReference type="ARBA" id="ARBA00004496"/>
    </source>
</evidence>
<name>A0AA38YC86_9EURO</name>